<dbReference type="Proteomes" id="UP000246132">
    <property type="component" value="Unassembled WGS sequence"/>
</dbReference>
<dbReference type="Gene3D" id="3.30.70.100">
    <property type="match status" value="1"/>
</dbReference>
<evidence type="ECO:0000313" key="2">
    <source>
        <dbReference type="Proteomes" id="UP000246132"/>
    </source>
</evidence>
<gene>
    <name evidence="1" type="ORF">DEM25_015260</name>
</gene>
<dbReference type="OrthoDB" id="9799608at2"/>
<accession>A0A3A8A6H4</accession>
<proteinExistence type="predicted"/>
<organism evidence="1 2">
    <name type="scientific">Oceaniradius stylonematis</name>
    <dbReference type="NCBI Taxonomy" id="2184161"/>
    <lineage>
        <taxon>Bacteria</taxon>
        <taxon>Pseudomonadati</taxon>
        <taxon>Pseudomonadota</taxon>
        <taxon>Alphaproteobacteria</taxon>
        <taxon>Hyphomicrobiales</taxon>
        <taxon>Ahrensiaceae</taxon>
        <taxon>Oceaniradius</taxon>
    </lineage>
</organism>
<dbReference type="EC" id="5.1.3.32" evidence="1"/>
<sequence length="109" mass="13075">MQRMGLCIGLKADQVERYRELHTDVWPDVLAAISAANIRNYSIFLKQPENLLFAYWEYVGSDFGRDMAIMRDKPAMQEWWKICDPLQQPFETRRDGEWWASMERVFWLP</sequence>
<name>A0A3A8A6H4_9HYPH</name>
<dbReference type="InterPro" id="IPR011008">
    <property type="entry name" value="Dimeric_a/b-barrel"/>
</dbReference>
<dbReference type="SUPFAM" id="SSF54909">
    <property type="entry name" value="Dimeric alpha+beta barrel"/>
    <property type="match status" value="1"/>
</dbReference>
<dbReference type="InterPro" id="IPR008000">
    <property type="entry name" value="Rham/fucose_mutarotase"/>
</dbReference>
<dbReference type="PANTHER" id="PTHR34389">
    <property type="entry name" value="L-RHAMNOSE MUTAROTASE"/>
    <property type="match status" value="1"/>
</dbReference>
<reference evidence="1 2" key="1">
    <citation type="journal article" date="2018" name="Int. J. Syst. Bacteriol.">
        <title>Oceaniradius stylonemae gen. nov., sp. nov., isolated from a red alga, Stylonema cornu-cervi.</title>
        <authorList>
            <person name="Jeong S."/>
        </authorList>
    </citation>
    <scope>NUCLEOTIDE SEQUENCE [LARGE SCALE GENOMIC DNA]</scope>
    <source>
        <strain evidence="1 2">StC1</strain>
    </source>
</reference>
<dbReference type="GO" id="GO:0062192">
    <property type="term" value="F:L-rhamnose mutarotase activity"/>
    <property type="evidence" value="ECO:0007669"/>
    <property type="project" value="UniProtKB-EC"/>
</dbReference>
<keyword evidence="2" id="KW-1185">Reference proteome</keyword>
<dbReference type="PANTHER" id="PTHR34389:SF2">
    <property type="entry name" value="L-RHAMNOSE MUTAROTASE"/>
    <property type="match status" value="1"/>
</dbReference>
<keyword evidence="1" id="KW-0413">Isomerase</keyword>
<dbReference type="RefSeq" id="WP_109767447.1">
    <property type="nucleotide sequence ID" value="NZ_CP159474.1"/>
</dbReference>
<comment type="caution">
    <text evidence="1">The sequence shown here is derived from an EMBL/GenBank/DDBJ whole genome shotgun (WGS) entry which is preliminary data.</text>
</comment>
<evidence type="ECO:0000313" key="1">
    <source>
        <dbReference type="EMBL" id="RKF05917.1"/>
    </source>
</evidence>
<protein>
    <submittedName>
        <fullName evidence="1">L-rhamnose mutarotase</fullName>
        <ecNumber evidence="1">5.1.3.32</ecNumber>
    </submittedName>
</protein>
<dbReference type="AlphaFoldDB" id="A0A3A8A6H4"/>
<dbReference type="Pfam" id="PF05336">
    <property type="entry name" value="rhaM"/>
    <property type="match status" value="1"/>
</dbReference>
<dbReference type="EMBL" id="QFWV02000008">
    <property type="protein sequence ID" value="RKF05917.1"/>
    <property type="molecule type" value="Genomic_DNA"/>
</dbReference>